<keyword evidence="3" id="KW-1003">Cell membrane</keyword>
<dbReference type="InterPro" id="IPR001958">
    <property type="entry name" value="Tet-R_TetA/multi-R_MdtG-like"/>
</dbReference>
<dbReference type="InterPro" id="IPR011701">
    <property type="entry name" value="MFS"/>
</dbReference>
<name>A0A559JQS1_9BACL</name>
<gene>
    <name evidence="9" type="ORF">FPZ45_07245</name>
</gene>
<reference evidence="9 10" key="1">
    <citation type="submission" date="2019-07" db="EMBL/GenBank/DDBJ databases">
        <authorList>
            <person name="Kim J."/>
        </authorList>
    </citation>
    <scope>NUCLEOTIDE SEQUENCE [LARGE SCALE GENOMIC DNA]</scope>
    <source>
        <strain evidence="9 10">G13</strain>
    </source>
</reference>
<dbReference type="Proteomes" id="UP000316330">
    <property type="component" value="Unassembled WGS sequence"/>
</dbReference>
<keyword evidence="10" id="KW-1185">Reference proteome</keyword>
<dbReference type="InterPro" id="IPR050189">
    <property type="entry name" value="MFS_Efflux_Transporters"/>
</dbReference>
<feature type="transmembrane region" description="Helical" evidence="7">
    <location>
        <begin position="101"/>
        <end position="126"/>
    </location>
</feature>
<feature type="transmembrane region" description="Helical" evidence="7">
    <location>
        <begin position="138"/>
        <end position="164"/>
    </location>
</feature>
<accession>A0A559JQS1</accession>
<dbReference type="SUPFAM" id="SSF103473">
    <property type="entry name" value="MFS general substrate transporter"/>
    <property type="match status" value="1"/>
</dbReference>
<dbReference type="AlphaFoldDB" id="A0A559JQS1"/>
<dbReference type="GO" id="GO:0005886">
    <property type="term" value="C:plasma membrane"/>
    <property type="evidence" value="ECO:0007669"/>
    <property type="project" value="UniProtKB-SubCell"/>
</dbReference>
<evidence type="ECO:0000256" key="1">
    <source>
        <dbReference type="ARBA" id="ARBA00004651"/>
    </source>
</evidence>
<dbReference type="CDD" id="cd17474">
    <property type="entry name" value="MFS_YfmO_like"/>
    <property type="match status" value="1"/>
</dbReference>
<evidence type="ECO:0000256" key="2">
    <source>
        <dbReference type="ARBA" id="ARBA00022448"/>
    </source>
</evidence>
<feature type="transmembrane region" description="Helical" evidence="7">
    <location>
        <begin position="349"/>
        <end position="372"/>
    </location>
</feature>
<dbReference type="EMBL" id="VNJJ01000003">
    <property type="protein sequence ID" value="TVY02222.1"/>
    <property type="molecule type" value="Genomic_DNA"/>
</dbReference>
<feature type="transmembrane region" description="Helical" evidence="7">
    <location>
        <begin position="288"/>
        <end position="307"/>
    </location>
</feature>
<feature type="transmembrane region" description="Helical" evidence="7">
    <location>
        <begin position="378"/>
        <end position="398"/>
    </location>
</feature>
<keyword evidence="6 7" id="KW-0472">Membrane</keyword>
<feature type="transmembrane region" description="Helical" evidence="7">
    <location>
        <begin position="255"/>
        <end position="276"/>
    </location>
</feature>
<dbReference type="GO" id="GO:0022857">
    <property type="term" value="F:transmembrane transporter activity"/>
    <property type="evidence" value="ECO:0007669"/>
    <property type="project" value="InterPro"/>
</dbReference>
<dbReference type="Pfam" id="PF07690">
    <property type="entry name" value="MFS_1"/>
    <property type="match status" value="1"/>
</dbReference>
<feature type="transmembrane region" description="Helical" evidence="7">
    <location>
        <begin position="221"/>
        <end position="243"/>
    </location>
</feature>
<organism evidence="9 10">
    <name type="scientific">Cohnella terricola</name>
    <dbReference type="NCBI Taxonomy" id="1289167"/>
    <lineage>
        <taxon>Bacteria</taxon>
        <taxon>Bacillati</taxon>
        <taxon>Bacillota</taxon>
        <taxon>Bacilli</taxon>
        <taxon>Bacillales</taxon>
        <taxon>Paenibacillaceae</taxon>
        <taxon>Cohnella</taxon>
    </lineage>
</organism>
<comment type="caution">
    <text evidence="9">The sequence shown here is derived from an EMBL/GenBank/DDBJ whole genome shotgun (WGS) entry which is preliminary data.</text>
</comment>
<feature type="domain" description="Major facilitator superfamily (MFS) profile" evidence="8">
    <location>
        <begin position="1"/>
        <end position="402"/>
    </location>
</feature>
<evidence type="ECO:0000256" key="5">
    <source>
        <dbReference type="ARBA" id="ARBA00022989"/>
    </source>
</evidence>
<dbReference type="PANTHER" id="PTHR43124:SF3">
    <property type="entry name" value="CHLORAMPHENICOL EFFLUX PUMP RV0191"/>
    <property type="match status" value="1"/>
</dbReference>
<evidence type="ECO:0000313" key="10">
    <source>
        <dbReference type="Proteomes" id="UP000316330"/>
    </source>
</evidence>
<dbReference type="PROSITE" id="PS50850">
    <property type="entry name" value="MFS"/>
    <property type="match status" value="1"/>
</dbReference>
<feature type="transmembrane region" description="Helical" evidence="7">
    <location>
        <begin position="42"/>
        <end position="62"/>
    </location>
</feature>
<dbReference type="PANTHER" id="PTHR43124">
    <property type="entry name" value="PURINE EFFLUX PUMP PBUE"/>
    <property type="match status" value="1"/>
</dbReference>
<evidence type="ECO:0000256" key="4">
    <source>
        <dbReference type="ARBA" id="ARBA00022692"/>
    </source>
</evidence>
<dbReference type="InterPro" id="IPR020846">
    <property type="entry name" value="MFS_dom"/>
</dbReference>
<dbReference type="OrthoDB" id="2986280at2"/>
<keyword evidence="2" id="KW-0813">Transport</keyword>
<keyword evidence="4 7" id="KW-0812">Transmembrane</keyword>
<comment type="subcellular location">
    <subcellularLocation>
        <location evidence="1">Cell membrane</location>
        <topology evidence="1">Multi-pass membrane protein</topology>
    </subcellularLocation>
</comment>
<feature type="transmembrane region" description="Helical" evidence="7">
    <location>
        <begin position="170"/>
        <end position="188"/>
    </location>
</feature>
<proteinExistence type="predicted"/>
<dbReference type="PRINTS" id="PR01035">
    <property type="entry name" value="TCRTETA"/>
</dbReference>
<feature type="transmembrane region" description="Helical" evidence="7">
    <location>
        <begin position="74"/>
        <end position="95"/>
    </location>
</feature>
<evidence type="ECO:0000256" key="7">
    <source>
        <dbReference type="SAM" id="Phobius"/>
    </source>
</evidence>
<sequence>MEARKKWDILSISSIPLSMTLANSMLIPVLPAMQKALRITPLQASLIITAYAAVAILFIPIAGYLSDRFSRKAVILPSLLIVSAAGAGAGIVATIGSEHAYGYIMAARLVQGLGSAGCFPVVLPLVGDLFKKEEDVSAGLGLVETANTFGKVVSPILGAAFAIWTWYAPFYAIPVFSLISFLLVLFFVKSPSSQNEEDADKTGLGEFIKSIGTIFRAKGKWLSGIFAIGGISMFVVFGSLFFLSESLETRGVKPLIKGLVLAIPLAGLCLVSFLSGKWIGRNKRTMKWTSLVGLGLAFAALLLLAIVRRDQTWWVVLMLAVGSSGIGAALPSLDALITEGIDKKQRGTVTSLYSSMRFIGVAAGPPVSALLMKGSMSALFYVSAGSLVVAVLINTFAIRPGQVS</sequence>
<evidence type="ECO:0000259" key="8">
    <source>
        <dbReference type="PROSITE" id="PS50850"/>
    </source>
</evidence>
<evidence type="ECO:0000256" key="3">
    <source>
        <dbReference type="ARBA" id="ARBA00022475"/>
    </source>
</evidence>
<dbReference type="InterPro" id="IPR036259">
    <property type="entry name" value="MFS_trans_sf"/>
</dbReference>
<dbReference type="RefSeq" id="WP_144699897.1">
    <property type="nucleotide sequence ID" value="NZ_VNJJ01000003.1"/>
</dbReference>
<keyword evidence="5 7" id="KW-1133">Transmembrane helix</keyword>
<dbReference type="Gene3D" id="1.20.1250.20">
    <property type="entry name" value="MFS general substrate transporter like domains"/>
    <property type="match status" value="1"/>
</dbReference>
<feature type="transmembrane region" description="Helical" evidence="7">
    <location>
        <begin position="7"/>
        <end position="30"/>
    </location>
</feature>
<evidence type="ECO:0000313" key="9">
    <source>
        <dbReference type="EMBL" id="TVY02222.1"/>
    </source>
</evidence>
<feature type="transmembrane region" description="Helical" evidence="7">
    <location>
        <begin position="313"/>
        <end position="337"/>
    </location>
</feature>
<protein>
    <submittedName>
        <fullName evidence="9">MFS transporter</fullName>
    </submittedName>
</protein>
<evidence type="ECO:0000256" key="6">
    <source>
        <dbReference type="ARBA" id="ARBA00023136"/>
    </source>
</evidence>